<proteinExistence type="predicted"/>
<evidence type="ECO:0000313" key="3">
    <source>
        <dbReference type="Proteomes" id="UP000000768"/>
    </source>
</evidence>
<dbReference type="AlphaFoldDB" id="A0A1B6PRT7"/>
<dbReference type="EMBL" id="CM000764">
    <property type="protein sequence ID" value="KXG28388.1"/>
    <property type="molecule type" value="Genomic_DNA"/>
</dbReference>
<protein>
    <submittedName>
        <fullName evidence="2">Uncharacterized protein</fullName>
    </submittedName>
</protein>
<reference evidence="3" key="3">
    <citation type="journal article" date="2018" name="Plant J.">
        <title>The Sorghum bicolor reference genome: improved assembly, gene annotations, a transcriptome atlas, and signatures of genome organization.</title>
        <authorList>
            <person name="McCormick R.F."/>
            <person name="Truong S.K."/>
            <person name="Sreedasyam A."/>
            <person name="Jenkins J."/>
            <person name="Shu S."/>
            <person name="Sims D."/>
            <person name="Kennedy M."/>
            <person name="Amirebrahimi M."/>
            <person name="Weers B.D."/>
            <person name="McKinley B."/>
            <person name="Mattison A."/>
            <person name="Morishige D.T."/>
            <person name="Grimwood J."/>
            <person name="Schmutz J."/>
            <person name="Mullet J.E."/>
        </authorList>
    </citation>
    <scope>NUCLEOTIDE SEQUENCE [LARGE SCALE GENOMIC DNA]</scope>
    <source>
        <strain evidence="3">cv. BTx623</strain>
    </source>
</reference>
<dbReference type="Gramene" id="KXG28388">
    <property type="protein sequence ID" value="KXG28388"/>
    <property type="gene ID" value="SORBI_3005G117200"/>
</dbReference>
<reference evidence="2" key="2">
    <citation type="submission" date="2017-02" db="EMBL/GenBank/DDBJ databases">
        <title>WGS assembly of Sorghum bicolor.</title>
        <authorList>
            <person name="Paterson A."/>
            <person name="Mullet J."/>
            <person name="Bowers J."/>
            <person name="Bruggmann R."/>
            <person name="Dubchak I."/>
            <person name="Grimwood J."/>
            <person name="Gundlach H."/>
            <person name="Haberer G."/>
            <person name="Hellsten U."/>
            <person name="Mitros T."/>
            <person name="Poliakov A."/>
            <person name="Schmutz J."/>
            <person name="Spannagl M."/>
            <person name="Tang H."/>
            <person name="Wang X."/>
            <person name="Wicker T."/>
            <person name="Bharti A."/>
            <person name="Chapman J."/>
            <person name="Feltus F."/>
            <person name="Gowik U."/>
            <person name="Grigoriev I."/>
            <person name="Lyons E."/>
            <person name="Maher C."/>
            <person name="Martis M."/>
            <person name="Narechania A."/>
            <person name="Otillar R."/>
            <person name="Penning B."/>
            <person name="Salamov A."/>
            <person name="Wang Y."/>
            <person name="Zhang L."/>
            <person name="Carpita N."/>
            <person name="Freeling M."/>
            <person name="Gingle A."/>
            <person name="Hash C."/>
            <person name="Keller B."/>
            <person name="Klein P."/>
            <person name="Kresovich S."/>
            <person name="Mccann M."/>
            <person name="Ming R."/>
            <person name="Peterson D."/>
            <person name="Rahman M."/>
            <person name="Ware D."/>
            <person name="Westhoff P."/>
            <person name="Mayer K."/>
            <person name="Messing J."/>
            <person name="Sims D."/>
            <person name="Jenkins J."/>
            <person name="Shu S."/>
            <person name="Rokhsar D."/>
        </authorList>
    </citation>
    <scope>NUCLEOTIDE SEQUENCE</scope>
</reference>
<dbReference type="InParanoid" id="A0A1B6PRT7"/>
<organism evidence="2 3">
    <name type="scientific">Sorghum bicolor</name>
    <name type="common">Sorghum</name>
    <name type="synonym">Sorghum vulgare</name>
    <dbReference type="NCBI Taxonomy" id="4558"/>
    <lineage>
        <taxon>Eukaryota</taxon>
        <taxon>Viridiplantae</taxon>
        <taxon>Streptophyta</taxon>
        <taxon>Embryophyta</taxon>
        <taxon>Tracheophyta</taxon>
        <taxon>Spermatophyta</taxon>
        <taxon>Magnoliopsida</taxon>
        <taxon>Liliopsida</taxon>
        <taxon>Poales</taxon>
        <taxon>Poaceae</taxon>
        <taxon>PACMAD clade</taxon>
        <taxon>Panicoideae</taxon>
        <taxon>Andropogonodae</taxon>
        <taxon>Andropogoneae</taxon>
        <taxon>Sorghinae</taxon>
        <taxon>Sorghum</taxon>
    </lineage>
</organism>
<feature type="compositionally biased region" description="Basic and acidic residues" evidence="1">
    <location>
        <begin position="1"/>
        <end position="17"/>
    </location>
</feature>
<keyword evidence="3" id="KW-1185">Reference proteome</keyword>
<dbReference type="Proteomes" id="UP000000768">
    <property type="component" value="Chromosome 5"/>
</dbReference>
<sequence length="131" mass="14747">MEELRGIARPTDAEVSARWRSVTRGPSARAAGGPAASESSVPRTRTVSRCARRRRSSPTTTLRRRHAAPPHHFPQRRRPRQHRDYRSPPQPHETPRDLLLLLLCCTAATCVTRSDLFRSVCPCRALASWAC</sequence>
<gene>
    <name evidence="2" type="ORF">SORBI_3005G117200</name>
</gene>
<evidence type="ECO:0000256" key="1">
    <source>
        <dbReference type="SAM" id="MobiDB-lite"/>
    </source>
</evidence>
<evidence type="ECO:0000313" key="2">
    <source>
        <dbReference type="EMBL" id="KXG28388.1"/>
    </source>
</evidence>
<feature type="compositionally biased region" description="Basic residues" evidence="1">
    <location>
        <begin position="50"/>
        <end position="83"/>
    </location>
</feature>
<dbReference type="Gramene" id="OQU83447">
    <property type="protein sequence ID" value="OQU83447"/>
    <property type="gene ID" value="SORBI_3005G117200"/>
</dbReference>
<feature type="compositionally biased region" description="Low complexity" evidence="1">
    <location>
        <begin position="24"/>
        <end position="49"/>
    </location>
</feature>
<reference evidence="2 3" key="1">
    <citation type="journal article" date="2009" name="Nature">
        <title>The Sorghum bicolor genome and the diversification of grasses.</title>
        <authorList>
            <person name="Paterson A.H."/>
            <person name="Bowers J.E."/>
            <person name="Bruggmann R."/>
            <person name="Dubchak I."/>
            <person name="Grimwood J."/>
            <person name="Gundlach H."/>
            <person name="Haberer G."/>
            <person name="Hellsten U."/>
            <person name="Mitros T."/>
            <person name="Poliakov A."/>
            <person name="Schmutz J."/>
            <person name="Spannagl M."/>
            <person name="Tang H."/>
            <person name="Wang X."/>
            <person name="Wicker T."/>
            <person name="Bharti A.K."/>
            <person name="Chapman J."/>
            <person name="Feltus F.A."/>
            <person name="Gowik U."/>
            <person name="Grigoriev I.V."/>
            <person name="Lyons E."/>
            <person name="Maher C.A."/>
            <person name="Martis M."/>
            <person name="Narechania A."/>
            <person name="Otillar R.P."/>
            <person name="Penning B.W."/>
            <person name="Salamov A.A."/>
            <person name="Wang Y."/>
            <person name="Zhang L."/>
            <person name="Carpita N.C."/>
            <person name="Freeling M."/>
            <person name="Gingle A.R."/>
            <person name="Hash C.T."/>
            <person name="Keller B."/>
            <person name="Klein P."/>
            <person name="Kresovich S."/>
            <person name="McCann M.C."/>
            <person name="Ming R."/>
            <person name="Peterson D.G."/>
            <person name="Mehboob-ur-Rahman"/>
            <person name="Ware D."/>
            <person name="Westhoff P."/>
            <person name="Mayer K.F."/>
            <person name="Messing J."/>
            <person name="Rokhsar D.S."/>
        </authorList>
    </citation>
    <scope>NUCLEOTIDE SEQUENCE [LARGE SCALE GENOMIC DNA]</scope>
    <source>
        <strain evidence="3">cv. BTx623</strain>
    </source>
</reference>
<accession>A0A1B6PRT7</accession>
<name>A0A1B6PRT7_SORBI</name>
<dbReference type="EMBL" id="CM000764">
    <property type="protein sequence ID" value="OQU83447.1"/>
    <property type="molecule type" value="Genomic_DNA"/>
</dbReference>
<feature type="region of interest" description="Disordered" evidence="1">
    <location>
        <begin position="1"/>
        <end position="93"/>
    </location>
</feature>